<evidence type="ECO:0000256" key="2">
    <source>
        <dbReference type="ARBA" id="ARBA00022771"/>
    </source>
</evidence>
<reference evidence="5" key="1">
    <citation type="submission" date="2020-01" db="EMBL/GenBank/DDBJ databases">
        <authorList>
            <consortium name="DOE Joint Genome Institute"/>
            <person name="Haridas S."/>
            <person name="Albert R."/>
            <person name="Binder M."/>
            <person name="Bloem J."/>
            <person name="Labutti K."/>
            <person name="Salamov A."/>
            <person name="Andreopoulos B."/>
            <person name="Baker S.E."/>
            <person name="Barry K."/>
            <person name="Bills G."/>
            <person name="Bluhm B.H."/>
            <person name="Cannon C."/>
            <person name="Castanera R."/>
            <person name="Culley D.E."/>
            <person name="Daum C."/>
            <person name="Ezra D."/>
            <person name="Gonzalez J.B."/>
            <person name="Henrissat B."/>
            <person name="Kuo A."/>
            <person name="Liang C."/>
            <person name="Lipzen A."/>
            <person name="Lutzoni F."/>
            <person name="Magnuson J."/>
            <person name="Mondo S."/>
            <person name="Nolan M."/>
            <person name="Ohm R."/>
            <person name="Pangilinan J."/>
            <person name="Park H.-J."/>
            <person name="Ramirez L."/>
            <person name="Alfaro M."/>
            <person name="Sun H."/>
            <person name="Tritt A."/>
            <person name="Yoshinaga Y."/>
            <person name="Zwiers L.-H."/>
            <person name="Turgeon B.G."/>
            <person name="Goodwin S.B."/>
            <person name="Spatafora J.W."/>
            <person name="Crous P.W."/>
            <person name="Grigoriev I.V."/>
        </authorList>
    </citation>
    <scope>NUCLEOTIDE SEQUENCE</scope>
    <source>
        <strain evidence="5">P77</strain>
    </source>
</reference>
<protein>
    <recommendedName>
        <fullName evidence="4">MYND-type domain-containing protein</fullName>
    </recommendedName>
</protein>
<evidence type="ECO:0000256" key="3">
    <source>
        <dbReference type="ARBA" id="ARBA00022833"/>
    </source>
</evidence>
<sequence>MKGFSLVDSINTSYTNFYRHNCTRDPIRYVHYHYEVARQRLHHLPRGQPAEHMQKCKVVQYCGRDHQVADWPTHKDVCKTIRLARKERRAEQVEEQMLATLAAELSQTIPMADEGCDLDALLKLARAELKVDTRRAVESALGHLLETTRHAKNGMMGVAELVPASLLRLGRDQEAYDFMKWVLTPDVLFNSPKRPYTAIKNENVLEPSTVFTGKTPSLGFISILTLLKFRVLIDLEALQRRLPQELIDNIHKNMVSSAITRETIECADHREDIASVRADVISLYDATKTWNPTFWPAVLRPGDDRSAQTEDESMAVEDTYKAWAETPGAIEALQALSREF</sequence>
<feature type="domain" description="MYND-type" evidence="4">
    <location>
        <begin position="54"/>
        <end position="78"/>
    </location>
</feature>
<proteinExistence type="predicted"/>
<dbReference type="InterPro" id="IPR002893">
    <property type="entry name" value="Znf_MYND"/>
</dbReference>
<evidence type="ECO:0000313" key="6">
    <source>
        <dbReference type="Proteomes" id="UP000800040"/>
    </source>
</evidence>
<gene>
    <name evidence="5" type="ORF">BDW02DRAFT_535188</name>
</gene>
<evidence type="ECO:0000259" key="4">
    <source>
        <dbReference type="Pfam" id="PF01753"/>
    </source>
</evidence>
<keyword evidence="3" id="KW-0862">Zinc</keyword>
<accession>A0A6A5K988</accession>
<organism evidence="5 6">
    <name type="scientific">Decorospora gaudefroyi</name>
    <dbReference type="NCBI Taxonomy" id="184978"/>
    <lineage>
        <taxon>Eukaryota</taxon>
        <taxon>Fungi</taxon>
        <taxon>Dikarya</taxon>
        <taxon>Ascomycota</taxon>
        <taxon>Pezizomycotina</taxon>
        <taxon>Dothideomycetes</taxon>
        <taxon>Pleosporomycetidae</taxon>
        <taxon>Pleosporales</taxon>
        <taxon>Pleosporineae</taxon>
        <taxon>Pleosporaceae</taxon>
        <taxon>Decorospora</taxon>
    </lineage>
</organism>
<dbReference type="Pfam" id="PF01753">
    <property type="entry name" value="zf-MYND"/>
    <property type="match status" value="1"/>
</dbReference>
<dbReference type="EMBL" id="ML975417">
    <property type="protein sequence ID" value="KAF1829943.1"/>
    <property type="molecule type" value="Genomic_DNA"/>
</dbReference>
<dbReference type="OrthoDB" id="3681953at2759"/>
<name>A0A6A5K988_9PLEO</name>
<dbReference type="AlphaFoldDB" id="A0A6A5K988"/>
<dbReference type="Proteomes" id="UP000800040">
    <property type="component" value="Unassembled WGS sequence"/>
</dbReference>
<keyword evidence="1" id="KW-0479">Metal-binding</keyword>
<dbReference type="SUPFAM" id="SSF144232">
    <property type="entry name" value="HIT/MYND zinc finger-like"/>
    <property type="match status" value="1"/>
</dbReference>
<dbReference type="GO" id="GO:0008270">
    <property type="term" value="F:zinc ion binding"/>
    <property type="evidence" value="ECO:0007669"/>
    <property type="project" value="UniProtKB-KW"/>
</dbReference>
<keyword evidence="2" id="KW-0863">Zinc-finger</keyword>
<keyword evidence="6" id="KW-1185">Reference proteome</keyword>
<dbReference type="Gene3D" id="6.10.140.2220">
    <property type="match status" value="1"/>
</dbReference>
<evidence type="ECO:0000256" key="1">
    <source>
        <dbReference type="ARBA" id="ARBA00022723"/>
    </source>
</evidence>
<evidence type="ECO:0000313" key="5">
    <source>
        <dbReference type="EMBL" id="KAF1829943.1"/>
    </source>
</evidence>